<evidence type="ECO:0000256" key="1">
    <source>
        <dbReference type="ARBA" id="ARBA00009727"/>
    </source>
</evidence>
<dbReference type="Proteomes" id="UP000039046">
    <property type="component" value="Unassembled WGS sequence"/>
</dbReference>
<comment type="subcellular location">
    <subcellularLocation>
        <location evidence="9">Endoplasmic reticulum membrane</location>
        <topology evidence="9">Multi-pass membrane protein</topology>
    </subcellularLocation>
    <subcellularLocation>
        <location evidence="9">Golgi apparatus membrane</location>
        <topology evidence="9">Multi-pass membrane protein</topology>
    </subcellularLocation>
</comment>
<keyword evidence="12" id="KW-1185">Reference proteome</keyword>
<evidence type="ECO:0000256" key="7">
    <source>
        <dbReference type="ARBA" id="ARBA00023034"/>
    </source>
</evidence>
<dbReference type="GO" id="GO:0030134">
    <property type="term" value="C:COPII-coated ER to Golgi transport vesicle"/>
    <property type="evidence" value="ECO:0007669"/>
    <property type="project" value="TreeGrafter"/>
</dbReference>
<dbReference type="STRING" id="1531966.A0A0A1TQY7"/>
<dbReference type="HOGENOM" id="CLU_047877_2_0_1"/>
<dbReference type="PANTHER" id="PTHR14083:SF0">
    <property type="entry name" value="YIP1D-INTERACTING FACTOR 1, ISOFORM C"/>
    <property type="match status" value="1"/>
</dbReference>
<feature type="transmembrane region" description="Helical" evidence="9">
    <location>
        <begin position="301"/>
        <end position="318"/>
    </location>
</feature>
<evidence type="ECO:0000256" key="4">
    <source>
        <dbReference type="ARBA" id="ARBA00022824"/>
    </source>
</evidence>
<dbReference type="GO" id="GO:0006888">
    <property type="term" value="P:endoplasmic reticulum to Golgi vesicle-mediated transport"/>
    <property type="evidence" value="ECO:0007669"/>
    <property type="project" value="UniProtKB-UniRule"/>
</dbReference>
<feature type="compositionally biased region" description="Polar residues" evidence="10">
    <location>
        <begin position="35"/>
        <end position="46"/>
    </location>
</feature>
<evidence type="ECO:0000313" key="11">
    <source>
        <dbReference type="EMBL" id="CEJ93557.1"/>
    </source>
</evidence>
<name>A0A0A1TQY7_9HYPO</name>
<sequence>MQRGSYGQSPPLHHPVPQHVSTVPQLRSPPPPPGSAQSHGYGSNPYQQQQQQQGGTSGNVFGMYGQFMNDPAAQVAAQFGQTAFKQGQEYMEQNIGRYVNVSALKHYFNVSNSYVVNKLFLVLFPWRHKPWSRKQTSNNGQEGWYMPPRDDINSPDMYIPVMALVTFILLSTLIAGLRGDFKPELLGYNTTKGLLVVIVEIFALKLGCYLLSISSQSQLFDLIAYSGYKFVGIITTITIAEIFNGGAGTGGYVGWIVFLYTFLANSLFLMRSLKYVLLPEATGQPGMQTDSRAKKSQRTQFLFFYSYIVQFFFMWILTRP</sequence>
<organism evidence="11 12">
    <name type="scientific">[Torrubiella] hemipterigena</name>
    <dbReference type="NCBI Taxonomy" id="1531966"/>
    <lineage>
        <taxon>Eukaryota</taxon>
        <taxon>Fungi</taxon>
        <taxon>Dikarya</taxon>
        <taxon>Ascomycota</taxon>
        <taxon>Pezizomycotina</taxon>
        <taxon>Sordariomycetes</taxon>
        <taxon>Hypocreomycetidae</taxon>
        <taxon>Hypocreales</taxon>
        <taxon>Clavicipitaceae</taxon>
        <taxon>Clavicipitaceae incertae sedis</taxon>
        <taxon>'Torrubiella' clade</taxon>
    </lineage>
</organism>
<proteinExistence type="inferred from homology"/>
<evidence type="ECO:0000313" key="12">
    <source>
        <dbReference type="Proteomes" id="UP000039046"/>
    </source>
</evidence>
<evidence type="ECO:0000256" key="10">
    <source>
        <dbReference type="SAM" id="MobiDB-lite"/>
    </source>
</evidence>
<evidence type="ECO:0000256" key="9">
    <source>
        <dbReference type="RuleBase" id="RU368073"/>
    </source>
</evidence>
<comment type="similarity">
    <text evidence="1 9">Belongs to the YIF1 family.</text>
</comment>
<accession>A0A0A1TQY7</accession>
<keyword evidence="8 9" id="KW-0472">Membrane</keyword>
<evidence type="ECO:0000256" key="2">
    <source>
        <dbReference type="ARBA" id="ARBA00022448"/>
    </source>
</evidence>
<evidence type="ECO:0000256" key="8">
    <source>
        <dbReference type="ARBA" id="ARBA00023136"/>
    </source>
</evidence>
<feature type="transmembrane region" description="Helical" evidence="9">
    <location>
        <begin position="252"/>
        <end position="270"/>
    </location>
</feature>
<gene>
    <name evidence="11" type="ORF">VHEMI09137</name>
</gene>
<comment type="function">
    <text evidence="9">Has a role in transport between endoplasmic reticulum and Golgi.</text>
</comment>
<feature type="transmembrane region" description="Helical" evidence="9">
    <location>
        <begin position="219"/>
        <end position="240"/>
    </location>
</feature>
<dbReference type="GO" id="GO:0005789">
    <property type="term" value="C:endoplasmic reticulum membrane"/>
    <property type="evidence" value="ECO:0007669"/>
    <property type="project" value="UniProtKB-SubCell"/>
</dbReference>
<keyword evidence="2 9" id="KW-0813">Transport</keyword>
<feature type="region of interest" description="Disordered" evidence="10">
    <location>
        <begin position="1"/>
        <end position="61"/>
    </location>
</feature>
<keyword evidence="3 9" id="KW-0812">Transmembrane</keyword>
<evidence type="ECO:0000256" key="6">
    <source>
        <dbReference type="ARBA" id="ARBA00022989"/>
    </source>
</evidence>
<reference evidence="11 12" key="1">
    <citation type="journal article" date="2015" name="Genome Announc.">
        <title>Draft Genome Sequence and Gene Annotation of the Entomopathogenic Fungus Verticillium hemipterigenum.</title>
        <authorList>
            <person name="Horn F."/>
            <person name="Habel A."/>
            <person name="Scharf D.H."/>
            <person name="Dworschak J."/>
            <person name="Brakhage A.A."/>
            <person name="Guthke R."/>
            <person name="Hertweck C."/>
            <person name="Linde J."/>
        </authorList>
    </citation>
    <scope>NUCLEOTIDE SEQUENCE [LARGE SCALE GENOMIC DNA]</scope>
</reference>
<dbReference type="EMBL" id="CDHN01000005">
    <property type="protein sequence ID" value="CEJ93557.1"/>
    <property type="molecule type" value="Genomic_DNA"/>
</dbReference>
<feature type="transmembrane region" description="Helical" evidence="9">
    <location>
        <begin position="193"/>
        <end position="212"/>
    </location>
</feature>
<dbReference type="GO" id="GO:0005793">
    <property type="term" value="C:endoplasmic reticulum-Golgi intermediate compartment"/>
    <property type="evidence" value="ECO:0007669"/>
    <property type="project" value="UniProtKB-UniRule"/>
</dbReference>
<dbReference type="GO" id="GO:0015031">
    <property type="term" value="P:protein transport"/>
    <property type="evidence" value="ECO:0007669"/>
    <property type="project" value="UniProtKB-KW"/>
</dbReference>
<keyword evidence="4 9" id="KW-0256">Endoplasmic reticulum</keyword>
<dbReference type="OrthoDB" id="337750at2759"/>
<keyword evidence="7 9" id="KW-0333">Golgi apparatus</keyword>
<dbReference type="AlphaFoldDB" id="A0A0A1TQY7"/>
<dbReference type="Pfam" id="PF03878">
    <property type="entry name" value="YIF1"/>
    <property type="match status" value="1"/>
</dbReference>
<keyword evidence="6 9" id="KW-1133">Transmembrane helix</keyword>
<dbReference type="GO" id="GO:0000139">
    <property type="term" value="C:Golgi membrane"/>
    <property type="evidence" value="ECO:0007669"/>
    <property type="project" value="UniProtKB-SubCell"/>
</dbReference>
<evidence type="ECO:0000256" key="5">
    <source>
        <dbReference type="ARBA" id="ARBA00022927"/>
    </source>
</evidence>
<dbReference type="PANTHER" id="PTHR14083">
    <property type="entry name" value="YIP1 INTERACTING FACTOR HOMOLOG YIF1 PROTEIN"/>
    <property type="match status" value="1"/>
</dbReference>
<feature type="transmembrane region" description="Helical" evidence="9">
    <location>
        <begin position="157"/>
        <end position="177"/>
    </location>
</feature>
<evidence type="ECO:0000256" key="3">
    <source>
        <dbReference type="ARBA" id="ARBA00022692"/>
    </source>
</evidence>
<protein>
    <recommendedName>
        <fullName evidence="9">Protein YIF1</fullName>
    </recommendedName>
</protein>
<dbReference type="InterPro" id="IPR005578">
    <property type="entry name" value="Yif1_fam"/>
</dbReference>
<keyword evidence="5 9" id="KW-0653">Protein transport</keyword>